<dbReference type="SMART" id="SM00235">
    <property type="entry name" value="ZnMc"/>
    <property type="match status" value="1"/>
</dbReference>
<reference evidence="11" key="2">
    <citation type="submission" date="2015-08" db="UniProtKB">
        <authorList>
            <consortium name="WormBaseParasite"/>
        </authorList>
    </citation>
    <scope>IDENTIFICATION</scope>
</reference>
<dbReference type="Pfam" id="PF01400">
    <property type="entry name" value="Astacin"/>
    <property type="match status" value="1"/>
</dbReference>
<sequence length="378" mass="44418">MNKIFFIFILSILCIYKSLKVTSKKQFKKKLPELKPRLPNTISFYVDNSDSYLKDIENKLLYFNNYVCIKFVKNETMISGKGINFLSTTNDSDIKLNNDLNKPTNIYIKKSDVSDTGPVTFFIGMALGLIPEITRYDRDKYVKVNLTNVKQSYMKYYKKESKQKNYFGSFDYGSIMVMDNLFGSKNNKSTYTFNLYSHYYPPVHTAYGFIKYFTHNDYRRLNYMYCKNYCPHLRGCSNRGYPENNCRSCSCGHWSHFIYPDCHLRPANTDPSCGIKTLYKSYVKKSYLKRKNVTGICYFRIKSSNGRKVAITIKSLELGFRGELEIYYRKDKAVKPLRLTSISSSFQVPPSYNEVYLIFQDKYSPMNFSFMYHNTKNN</sequence>
<dbReference type="PANTHER" id="PTHR10127">
    <property type="entry name" value="DISCOIDIN, CUB, EGF, LAMININ , AND ZINC METALLOPROTEASE DOMAIN CONTAINING"/>
    <property type="match status" value="1"/>
</dbReference>
<dbReference type="GO" id="GO:0006508">
    <property type="term" value="P:proteolysis"/>
    <property type="evidence" value="ECO:0007669"/>
    <property type="project" value="UniProtKB-KW"/>
</dbReference>
<feature type="domain" description="Peptidase M12A" evidence="9">
    <location>
        <begin position="29"/>
        <end position="227"/>
    </location>
</feature>
<feature type="signal peptide" evidence="8">
    <location>
        <begin position="1"/>
        <end position="20"/>
    </location>
</feature>
<dbReference type="WBParaSite" id="SVE_0813300.1">
    <property type="protein sequence ID" value="SVE_0813300.1"/>
    <property type="gene ID" value="SVE_0813300"/>
</dbReference>
<dbReference type="InterPro" id="IPR006026">
    <property type="entry name" value="Peptidase_Metallo"/>
</dbReference>
<keyword evidence="6" id="KW-1015">Disulfide bond</keyword>
<proteinExistence type="predicted"/>
<keyword evidence="4 8" id="KW-0862">Zinc</keyword>
<dbReference type="Proteomes" id="UP000035680">
    <property type="component" value="Unassembled WGS sequence"/>
</dbReference>
<dbReference type="GO" id="GO:0004222">
    <property type="term" value="F:metalloendopeptidase activity"/>
    <property type="evidence" value="ECO:0007669"/>
    <property type="project" value="UniProtKB-UniRule"/>
</dbReference>
<organism evidence="10 11">
    <name type="scientific">Strongyloides venezuelensis</name>
    <name type="common">Threadworm</name>
    <dbReference type="NCBI Taxonomy" id="75913"/>
    <lineage>
        <taxon>Eukaryota</taxon>
        <taxon>Metazoa</taxon>
        <taxon>Ecdysozoa</taxon>
        <taxon>Nematoda</taxon>
        <taxon>Chromadorea</taxon>
        <taxon>Rhabditida</taxon>
        <taxon>Tylenchina</taxon>
        <taxon>Panagrolaimomorpha</taxon>
        <taxon>Strongyloidoidea</taxon>
        <taxon>Strongyloididae</taxon>
        <taxon>Strongyloides</taxon>
    </lineage>
</organism>
<name>A0A0K0FGX6_STRVS</name>
<dbReference type="PANTHER" id="PTHR10127:SF780">
    <property type="entry name" value="METALLOENDOPEPTIDASE"/>
    <property type="match status" value="1"/>
</dbReference>
<dbReference type="InterPro" id="IPR024079">
    <property type="entry name" value="MetalloPept_cat_dom_sf"/>
</dbReference>
<protein>
    <recommendedName>
        <fullName evidence="8">Metalloendopeptidase</fullName>
        <ecNumber evidence="8">3.4.24.-</ecNumber>
    </recommendedName>
</protein>
<comment type="caution">
    <text evidence="7">Lacks conserved residue(s) required for the propagation of feature annotation.</text>
</comment>
<keyword evidence="3 8" id="KW-0378">Hydrolase</keyword>
<reference evidence="10" key="1">
    <citation type="submission" date="2014-07" db="EMBL/GenBank/DDBJ databases">
        <authorList>
            <person name="Martin A.A"/>
            <person name="De Silva N."/>
        </authorList>
    </citation>
    <scope>NUCLEOTIDE SEQUENCE</scope>
</reference>
<evidence type="ECO:0000256" key="6">
    <source>
        <dbReference type="ARBA" id="ARBA00023157"/>
    </source>
</evidence>
<evidence type="ECO:0000256" key="8">
    <source>
        <dbReference type="RuleBase" id="RU361183"/>
    </source>
</evidence>
<comment type="cofactor">
    <cofactor evidence="8">
        <name>Zn(2+)</name>
        <dbReference type="ChEBI" id="CHEBI:29105"/>
    </cofactor>
    <text evidence="8">Binds 1 zinc ion per subunit.</text>
</comment>
<keyword evidence="5 8" id="KW-0482">Metalloprotease</keyword>
<evidence type="ECO:0000256" key="7">
    <source>
        <dbReference type="PROSITE-ProRule" id="PRU01211"/>
    </source>
</evidence>
<keyword evidence="2 8" id="KW-0479">Metal-binding</keyword>
<dbReference type="PRINTS" id="PR00480">
    <property type="entry name" value="ASTACIN"/>
</dbReference>
<evidence type="ECO:0000256" key="1">
    <source>
        <dbReference type="ARBA" id="ARBA00022670"/>
    </source>
</evidence>
<evidence type="ECO:0000313" key="10">
    <source>
        <dbReference type="Proteomes" id="UP000035680"/>
    </source>
</evidence>
<dbReference type="AlphaFoldDB" id="A0A0K0FGX6"/>
<dbReference type="EC" id="3.4.24.-" evidence="8"/>
<evidence type="ECO:0000256" key="3">
    <source>
        <dbReference type="ARBA" id="ARBA00022801"/>
    </source>
</evidence>
<dbReference type="GO" id="GO:0008270">
    <property type="term" value="F:zinc ion binding"/>
    <property type="evidence" value="ECO:0007669"/>
    <property type="project" value="InterPro"/>
</dbReference>
<dbReference type="PROSITE" id="PS51864">
    <property type="entry name" value="ASTACIN"/>
    <property type="match status" value="1"/>
</dbReference>
<evidence type="ECO:0000313" key="11">
    <source>
        <dbReference type="WBParaSite" id="SVE_0813300.1"/>
    </source>
</evidence>
<evidence type="ECO:0000256" key="4">
    <source>
        <dbReference type="ARBA" id="ARBA00022833"/>
    </source>
</evidence>
<keyword evidence="1 8" id="KW-0645">Protease</keyword>
<dbReference type="Gene3D" id="3.40.390.10">
    <property type="entry name" value="Collagenase (Catalytic Domain)"/>
    <property type="match status" value="1"/>
</dbReference>
<keyword evidence="10" id="KW-1185">Reference proteome</keyword>
<feature type="chain" id="PRO_5005120792" description="Metalloendopeptidase" evidence="8">
    <location>
        <begin position="21"/>
        <end position="378"/>
    </location>
</feature>
<evidence type="ECO:0000256" key="5">
    <source>
        <dbReference type="ARBA" id="ARBA00023049"/>
    </source>
</evidence>
<evidence type="ECO:0000259" key="9">
    <source>
        <dbReference type="PROSITE" id="PS51864"/>
    </source>
</evidence>
<keyword evidence="8" id="KW-0732">Signal</keyword>
<evidence type="ECO:0000256" key="2">
    <source>
        <dbReference type="ARBA" id="ARBA00022723"/>
    </source>
</evidence>
<dbReference type="SUPFAM" id="SSF55486">
    <property type="entry name" value="Metalloproteases ('zincins'), catalytic domain"/>
    <property type="match status" value="1"/>
</dbReference>
<accession>A0A0K0FGX6</accession>
<dbReference type="InterPro" id="IPR001506">
    <property type="entry name" value="Peptidase_M12A"/>
</dbReference>